<protein>
    <recommendedName>
        <fullName evidence="8">ATP synthase mitochondrial F1 complex assembly factor 1</fullName>
    </recommendedName>
</protein>
<dbReference type="PANTHER" id="PTHR13126:SF0">
    <property type="entry name" value="ATP SYNTHASE MITOCHONDRIAL F1 COMPLEX ASSEMBLY FACTOR 1"/>
    <property type="match status" value="1"/>
</dbReference>
<evidence type="ECO:0000256" key="2">
    <source>
        <dbReference type="ARBA" id="ARBA00009116"/>
    </source>
</evidence>
<dbReference type="GeneID" id="10502566"/>
<dbReference type="EMBL" id="GL870981">
    <property type="protein sequence ID" value="EGC38214.1"/>
    <property type="molecule type" value="Genomic_DNA"/>
</dbReference>
<dbReference type="VEuPathDB" id="AmoebaDB:DICPUDRAFT_76207"/>
<dbReference type="InParanoid" id="F0ZCX5"/>
<dbReference type="STRING" id="5786.F0ZCX5"/>
<dbReference type="InterPro" id="IPR010591">
    <property type="entry name" value="ATP11"/>
</dbReference>
<dbReference type="FunCoup" id="F0ZCX5">
    <property type="interactions" value="314"/>
</dbReference>
<evidence type="ECO:0000256" key="3">
    <source>
        <dbReference type="ARBA" id="ARBA00022946"/>
    </source>
</evidence>
<reference evidence="7" key="1">
    <citation type="journal article" date="2011" name="Genome Biol.">
        <title>Comparative genomics of the social amoebae Dictyostelium discoideum and Dictyostelium purpureum.</title>
        <authorList>
            <consortium name="US DOE Joint Genome Institute (JGI-PGF)"/>
            <person name="Sucgang R."/>
            <person name="Kuo A."/>
            <person name="Tian X."/>
            <person name="Salerno W."/>
            <person name="Parikh A."/>
            <person name="Feasley C.L."/>
            <person name="Dalin E."/>
            <person name="Tu H."/>
            <person name="Huang E."/>
            <person name="Barry K."/>
            <person name="Lindquist E."/>
            <person name="Shapiro H."/>
            <person name="Bruce D."/>
            <person name="Schmutz J."/>
            <person name="Salamov A."/>
            <person name="Fey P."/>
            <person name="Gaudet P."/>
            <person name="Anjard C."/>
            <person name="Babu M.M."/>
            <person name="Basu S."/>
            <person name="Bushmanova Y."/>
            <person name="van der Wel H."/>
            <person name="Katoh-Kurasawa M."/>
            <person name="Dinh C."/>
            <person name="Coutinho P.M."/>
            <person name="Saito T."/>
            <person name="Elias M."/>
            <person name="Schaap P."/>
            <person name="Kay R.R."/>
            <person name="Henrissat B."/>
            <person name="Eichinger L."/>
            <person name="Rivero F."/>
            <person name="Putnam N.H."/>
            <person name="West C.M."/>
            <person name="Loomis W.F."/>
            <person name="Chisholm R.L."/>
            <person name="Shaulsky G."/>
            <person name="Strassmann J.E."/>
            <person name="Queller D.C."/>
            <person name="Kuspa A."/>
            <person name="Grigoriev I.V."/>
        </authorList>
    </citation>
    <scope>NUCLEOTIDE SEQUENCE [LARGE SCALE GENOMIC DNA]</scope>
    <source>
        <strain evidence="7">QSDP1</strain>
    </source>
</reference>
<keyword evidence="7" id="KW-1185">Reference proteome</keyword>
<dbReference type="GO" id="GO:0033615">
    <property type="term" value="P:mitochondrial proton-transporting ATP synthase complex assembly"/>
    <property type="evidence" value="ECO:0000318"/>
    <property type="project" value="GO_Central"/>
</dbReference>
<dbReference type="eggNOG" id="KOG3281">
    <property type="taxonomic scope" value="Eukaryota"/>
</dbReference>
<evidence type="ECO:0000313" key="6">
    <source>
        <dbReference type="EMBL" id="EGC38214.1"/>
    </source>
</evidence>
<comment type="similarity">
    <text evidence="2">Belongs to the ATP11 family.</text>
</comment>
<dbReference type="RefSeq" id="XP_003285252.1">
    <property type="nucleotide sequence ID" value="XM_003285204.1"/>
</dbReference>
<dbReference type="PANTHER" id="PTHR13126">
    <property type="entry name" value="CHAPERONE ATP11"/>
    <property type="match status" value="1"/>
</dbReference>
<name>F0ZCX5_DICPU</name>
<feature type="region of interest" description="Disordered" evidence="5">
    <location>
        <begin position="1"/>
        <end position="23"/>
    </location>
</feature>
<evidence type="ECO:0000313" key="7">
    <source>
        <dbReference type="Proteomes" id="UP000001064"/>
    </source>
</evidence>
<dbReference type="OrthoDB" id="16535at2759"/>
<evidence type="ECO:0000256" key="5">
    <source>
        <dbReference type="SAM" id="MobiDB-lite"/>
    </source>
</evidence>
<organism evidence="6 7">
    <name type="scientific">Dictyostelium purpureum</name>
    <name type="common">Slime mold</name>
    <dbReference type="NCBI Taxonomy" id="5786"/>
    <lineage>
        <taxon>Eukaryota</taxon>
        <taxon>Amoebozoa</taxon>
        <taxon>Evosea</taxon>
        <taxon>Eumycetozoa</taxon>
        <taxon>Dictyostelia</taxon>
        <taxon>Dictyosteliales</taxon>
        <taxon>Dictyosteliaceae</taxon>
        <taxon>Dictyostelium</taxon>
    </lineage>
</organism>
<dbReference type="KEGG" id="dpp:DICPUDRAFT_76207"/>
<sequence>MKNNKNNKFAGKKPAPPTKPLTATPLSQTAAALLGNKYYSTKPDYVPKPYLGPPGKLNDVVKLELLEKEDASTVKQIWLQYHLQKECLCAVIPSDIYKKLISRSKECPLFIIPLPGDKGFISILYQNQGDHLVFTYLEQFKKHSVNAVPWLIASHYTDFIDSKGIVLMRAEPNLEVLNNTQAQYLYNQIQSYLLDDTKYKIMETFTKRPHEFDFNLVIKDMEKMSLLDNKQSEMASNVIEFEKEAELVNESKKE</sequence>
<evidence type="ECO:0000256" key="4">
    <source>
        <dbReference type="ARBA" id="ARBA00023128"/>
    </source>
</evidence>
<evidence type="ECO:0008006" key="8">
    <source>
        <dbReference type="Google" id="ProtNLM"/>
    </source>
</evidence>
<dbReference type="AlphaFoldDB" id="F0ZCX5"/>
<dbReference type="Pfam" id="PF06644">
    <property type="entry name" value="ATP11"/>
    <property type="match status" value="1"/>
</dbReference>
<comment type="subcellular location">
    <subcellularLocation>
        <location evidence="1">Mitochondrion</location>
    </subcellularLocation>
</comment>
<proteinExistence type="inferred from homology"/>
<dbReference type="GO" id="GO:0005739">
    <property type="term" value="C:mitochondrion"/>
    <property type="evidence" value="ECO:0000318"/>
    <property type="project" value="GO_Central"/>
</dbReference>
<dbReference type="Proteomes" id="UP000001064">
    <property type="component" value="Unassembled WGS sequence"/>
</dbReference>
<dbReference type="OMA" id="WREYHEG"/>
<accession>F0ZCX5</accession>
<evidence type="ECO:0000256" key="1">
    <source>
        <dbReference type="ARBA" id="ARBA00004173"/>
    </source>
</evidence>
<keyword evidence="3" id="KW-0809">Transit peptide</keyword>
<keyword evidence="4" id="KW-0496">Mitochondrion</keyword>
<gene>
    <name evidence="6" type="ORF">DICPUDRAFT_76207</name>
</gene>